<dbReference type="EMBL" id="UGPB01000001">
    <property type="protein sequence ID" value="STY28475.1"/>
    <property type="molecule type" value="Genomic_DNA"/>
</dbReference>
<evidence type="ECO:0000256" key="1">
    <source>
        <dbReference type="SAM" id="Phobius"/>
    </source>
</evidence>
<keyword evidence="3" id="KW-1185">Reference proteome</keyword>
<dbReference type="Proteomes" id="UP000255297">
    <property type="component" value="Unassembled WGS sequence"/>
</dbReference>
<keyword evidence="1" id="KW-1133">Transmembrane helix</keyword>
<gene>
    <name evidence="2" type="ORF">NCTC11532_00649</name>
</gene>
<evidence type="ECO:0000313" key="3">
    <source>
        <dbReference type="Proteomes" id="UP000255297"/>
    </source>
</evidence>
<reference evidence="2 3" key="1">
    <citation type="submission" date="2018-06" db="EMBL/GenBank/DDBJ databases">
        <authorList>
            <consortium name="Pathogen Informatics"/>
            <person name="Doyle S."/>
        </authorList>
    </citation>
    <scope>NUCLEOTIDE SEQUENCE [LARGE SCALE GENOMIC DNA]</scope>
    <source>
        <strain evidence="2 3">NCTC11532</strain>
    </source>
</reference>
<dbReference type="AlphaFoldDB" id="A0A378LNC0"/>
<proteinExistence type="predicted"/>
<protein>
    <recommendedName>
        <fullName evidence="4">Transmembrane protein</fullName>
    </recommendedName>
</protein>
<accession>A0A378LNC0</accession>
<keyword evidence="1" id="KW-0812">Transmembrane</keyword>
<evidence type="ECO:0000313" key="2">
    <source>
        <dbReference type="EMBL" id="STY28475.1"/>
    </source>
</evidence>
<feature type="transmembrane region" description="Helical" evidence="1">
    <location>
        <begin position="23"/>
        <end position="41"/>
    </location>
</feature>
<keyword evidence="1" id="KW-0472">Membrane</keyword>
<dbReference type="STRING" id="1122170.GCA_000701265_02811"/>
<name>A0A378LNC0_9GAMM</name>
<evidence type="ECO:0008006" key="4">
    <source>
        <dbReference type="Google" id="ProtNLM"/>
    </source>
</evidence>
<organism evidence="2 3">
    <name type="scientific">Legionella wadsworthii</name>
    <dbReference type="NCBI Taxonomy" id="28088"/>
    <lineage>
        <taxon>Bacteria</taxon>
        <taxon>Pseudomonadati</taxon>
        <taxon>Pseudomonadota</taxon>
        <taxon>Gammaproteobacteria</taxon>
        <taxon>Legionellales</taxon>
        <taxon>Legionellaceae</taxon>
        <taxon>Legionella</taxon>
    </lineage>
</organism>
<sequence>MILLRFWYNLGEFGVWSLDVYSFYRYGLFIFFLGIGLGWYYSPILNDVWTIIGKKRHPTPTLKIHFCPPGAEVRKHQYDPEAFQSGGLFWQMDFEGWKGPDKVGFMQALINKNNNLVCYYHWPNPKDKGTYLWTTIHLSPSVNQIVKPYGSYWSTEKDEAKALCMAGINACAFTFSDNSQPINPQNRM</sequence>